<reference evidence="1" key="2">
    <citation type="submission" date="2022-03" db="EMBL/GenBank/DDBJ databases">
        <title>Draft title - Genomic analysis of global carrot germplasm unveils the trajectory of domestication and the origin of high carotenoid orange carrot.</title>
        <authorList>
            <person name="Iorizzo M."/>
            <person name="Ellison S."/>
            <person name="Senalik D."/>
            <person name="Macko-Podgorni A."/>
            <person name="Grzebelus D."/>
            <person name="Bostan H."/>
            <person name="Rolling W."/>
            <person name="Curaba J."/>
            <person name="Simon P."/>
        </authorList>
    </citation>
    <scope>NUCLEOTIDE SEQUENCE</scope>
    <source>
        <tissue evidence="1">Leaf</tissue>
    </source>
</reference>
<name>A0A175YH16_DAUCS</name>
<dbReference type="InterPro" id="IPR002902">
    <property type="entry name" value="GNK2"/>
</dbReference>
<dbReference type="Gene3D" id="3.30.430.20">
    <property type="entry name" value="Gnk2 domain, C-X8-C-X2-C motif"/>
    <property type="match status" value="1"/>
</dbReference>
<protein>
    <submittedName>
        <fullName evidence="1">Uncharacterized protein</fullName>
    </submittedName>
</protein>
<keyword evidence="2" id="KW-1185">Reference proteome</keyword>
<gene>
    <name evidence="1" type="ORF">DCAR_0935323</name>
</gene>
<organism evidence="1 2">
    <name type="scientific">Daucus carota subsp. sativus</name>
    <name type="common">Carrot</name>
    <dbReference type="NCBI Taxonomy" id="79200"/>
    <lineage>
        <taxon>Eukaryota</taxon>
        <taxon>Viridiplantae</taxon>
        <taxon>Streptophyta</taxon>
        <taxon>Embryophyta</taxon>
        <taxon>Tracheophyta</taxon>
        <taxon>Spermatophyta</taxon>
        <taxon>Magnoliopsida</taxon>
        <taxon>eudicotyledons</taxon>
        <taxon>Gunneridae</taxon>
        <taxon>Pentapetalae</taxon>
        <taxon>asterids</taxon>
        <taxon>campanulids</taxon>
        <taxon>Apiales</taxon>
        <taxon>Apiaceae</taxon>
        <taxon>Apioideae</taxon>
        <taxon>Scandiceae</taxon>
        <taxon>Daucinae</taxon>
        <taxon>Daucus</taxon>
        <taxon>Daucus sect. Daucus</taxon>
    </lineage>
</organism>
<dbReference type="Proteomes" id="UP000077755">
    <property type="component" value="Chromosome 9"/>
</dbReference>
<sequence>MFCIQVFLAAFLSFTMFPSLVMSQSFLATKCEDNTFANYTAGSKFQNNLNRLLASLFDHGSSSNSDQATEGSYPDKVYGLFVCRGDLSADTCQDCILH</sequence>
<dbReference type="AlphaFoldDB" id="A0A175YH16"/>
<dbReference type="EMBL" id="CP093351">
    <property type="protein sequence ID" value="WOH15777.1"/>
    <property type="molecule type" value="Genomic_DNA"/>
</dbReference>
<dbReference type="CDD" id="cd23509">
    <property type="entry name" value="Gnk2-like"/>
    <property type="match status" value="1"/>
</dbReference>
<dbReference type="PANTHER" id="PTHR32099:SF36">
    <property type="entry name" value="CYSTEINE-RICH REPEAT SECRETORY PROTEIN 38-LIKE"/>
    <property type="match status" value="1"/>
</dbReference>
<accession>A0A175YH16</accession>
<reference evidence="1" key="1">
    <citation type="journal article" date="2016" name="Nat. Genet.">
        <title>A high-quality carrot genome assembly provides new insights into carotenoid accumulation and asterid genome evolution.</title>
        <authorList>
            <person name="Iorizzo M."/>
            <person name="Ellison S."/>
            <person name="Senalik D."/>
            <person name="Zeng P."/>
            <person name="Satapoomin P."/>
            <person name="Huang J."/>
            <person name="Bowman M."/>
            <person name="Iovene M."/>
            <person name="Sanseverino W."/>
            <person name="Cavagnaro P."/>
            <person name="Yildiz M."/>
            <person name="Macko-Podgorni A."/>
            <person name="Moranska E."/>
            <person name="Grzebelus E."/>
            <person name="Grzebelus D."/>
            <person name="Ashrafi H."/>
            <person name="Zheng Z."/>
            <person name="Cheng S."/>
            <person name="Spooner D."/>
            <person name="Van Deynze A."/>
            <person name="Simon P."/>
        </authorList>
    </citation>
    <scope>NUCLEOTIDE SEQUENCE</scope>
    <source>
        <tissue evidence="1">Leaf</tissue>
    </source>
</reference>
<proteinExistence type="predicted"/>
<dbReference type="PROSITE" id="PS51473">
    <property type="entry name" value="GNK2"/>
    <property type="match status" value="1"/>
</dbReference>
<dbReference type="OMA" id="HLICPNT"/>
<dbReference type="InterPro" id="IPR038408">
    <property type="entry name" value="GNK2_sf"/>
</dbReference>
<evidence type="ECO:0000313" key="1">
    <source>
        <dbReference type="EMBL" id="WOH15777.1"/>
    </source>
</evidence>
<evidence type="ECO:0000313" key="2">
    <source>
        <dbReference type="Proteomes" id="UP000077755"/>
    </source>
</evidence>
<dbReference type="Pfam" id="PF01657">
    <property type="entry name" value="Stress-antifung"/>
    <property type="match status" value="1"/>
</dbReference>
<dbReference type="Gramene" id="KZM82835">
    <property type="protein sequence ID" value="KZM82835"/>
    <property type="gene ID" value="DCAR_030404"/>
</dbReference>
<dbReference type="PANTHER" id="PTHR32099">
    <property type="entry name" value="CYSTEINE-RICH REPEAT SECRETORY PROTEIN"/>
    <property type="match status" value="1"/>
</dbReference>